<protein>
    <recommendedName>
        <fullName evidence="3 11">Tyrosine recombinase XerD</fullName>
    </recommendedName>
</protein>
<dbReference type="InterPro" id="IPR050090">
    <property type="entry name" value="Tyrosine_recombinase_XerCD"/>
</dbReference>
<keyword evidence="15" id="KW-1185">Reference proteome</keyword>
<dbReference type="AlphaFoldDB" id="A0A2S6H323"/>
<comment type="caution">
    <text evidence="14">The sequence shown here is derived from an EMBL/GenBank/DDBJ whole genome shotgun (WGS) entry which is preliminary data.</text>
</comment>
<dbReference type="HAMAP" id="MF_01808">
    <property type="entry name" value="Recomb_XerC_XerD"/>
    <property type="match status" value="1"/>
</dbReference>
<reference evidence="14 15" key="1">
    <citation type="submission" date="2018-02" db="EMBL/GenBank/DDBJ databases">
        <title>Subsurface microbial communities from deep shales in Ohio and West Virginia, USA.</title>
        <authorList>
            <person name="Wrighton K."/>
        </authorList>
    </citation>
    <scope>NUCLEOTIDE SEQUENCE [LARGE SCALE GENOMIC DNA]</scope>
    <source>
        <strain evidence="14 15">OWC-G53F</strain>
    </source>
</reference>
<feature type="active site" evidence="11">
    <location>
        <position position="145"/>
    </location>
</feature>
<dbReference type="HAMAP" id="MF_01807">
    <property type="entry name" value="Recomb_XerD"/>
    <property type="match status" value="1"/>
</dbReference>
<name>A0A2S6H323_9GAMM</name>
<keyword evidence="5 11" id="KW-0132">Cell division</keyword>
<dbReference type="InterPro" id="IPR023009">
    <property type="entry name" value="Tyrosine_recombinase_XerC/XerD"/>
</dbReference>
<dbReference type="EMBL" id="PTIY01000006">
    <property type="protein sequence ID" value="PPK71844.1"/>
    <property type="molecule type" value="Genomic_DNA"/>
</dbReference>
<dbReference type="InterPro" id="IPR011010">
    <property type="entry name" value="DNA_brk_join_enz"/>
</dbReference>
<dbReference type="PROSITE" id="PS51898">
    <property type="entry name" value="TYR_RECOMBINASE"/>
    <property type="match status" value="1"/>
</dbReference>
<dbReference type="GO" id="GO:0051301">
    <property type="term" value="P:cell division"/>
    <property type="evidence" value="ECO:0007669"/>
    <property type="project" value="UniProtKB-KW"/>
</dbReference>
<evidence type="ECO:0000256" key="7">
    <source>
        <dbReference type="ARBA" id="ARBA00022908"/>
    </source>
</evidence>
<dbReference type="Pfam" id="PF00589">
    <property type="entry name" value="Phage_integrase"/>
    <property type="match status" value="1"/>
</dbReference>
<keyword evidence="7 11" id="KW-0229">DNA integration</keyword>
<evidence type="ECO:0000256" key="3">
    <source>
        <dbReference type="ARBA" id="ARBA00015810"/>
    </source>
</evidence>
<comment type="subunit">
    <text evidence="11">Forms a cyclic heterotetrameric complex composed of two molecules of XerC and two molecules of XerD.</text>
</comment>
<dbReference type="InterPro" id="IPR004107">
    <property type="entry name" value="Integrase_SAM-like_N"/>
</dbReference>
<evidence type="ECO:0000256" key="5">
    <source>
        <dbReference type="ARBA" id="ARBA00022618"/>
    </source>
</evidence>
<dbReference type="SUPFAM" id="SSF56349">
    <property type="entry name" value="DNA breaking-rejoining enzymes"/>
    <property type="match status" value="1"/>
</dbReference>
<comment type="subcellular location">
    <subcellularLocation>
        <location evidence="1 11">Cytoplasm</location>
    </subcellularLocation>
</comment>
<dbReference type="InterPro" id="IPR002104">
    <property type="entry name" value="Integrase_catalytic"/>
</dbReference>
<dbReference type="Proteomes" id="UP000238071">
    <property type="component" value="Unassembled WGS sequence"/>
</dbReference>
<evidence type="ECO:0000256" key="10">
    <source>
        <dbReference type="ARBA" id="ARBA00023306"/>
    </source>
</evidence>
<comment type="function">
    <text evidence="11">Site-specific tyrosine recombinase, which acts by catalyzing the cutting and rejoining of the recombining DNA molecules. The XerC-XerD complex is essential to convert dimers of the bacterial chromosome into monomers to permit their segregation at cell division. It also contributes to the segregational stability of plasmids.</text>
</comment>
<feature type="active site" evidence="11">
    <location>
        <position position="266"/>
    </location>
</feature>
<feature type="active site" evidence="11">
    <location>
        <position position="240"/>
    </location>
</feature>
<evidence type="ECO:0000256" key="9">
    <source>
        <dbReference type="ARBA" id="ARBA00023172"/>
    </source>
</evidence>
<feature type="active site" evidence="11">
    <location>
        <position position="169"/>
    </location>
</feature>
<keyword evidence="6 11" id="KW-0159">Chromosome partition</keyword>
<comment type="similarity">
    <text evidence="2 11">Belongs to the 'phage' integrase family. XerD subfamily.</text>
</comment>
<evidence type="ECO:0000256" key="8">
    <source>
        <dbReference type="ARBA" id="ARBA00023125"/>
    </source>
</evidence>
<dbReference type="PANTHER" id="PTHR30349:SF90">
    <property type="entry name" value="TYROSINE RECOMBINASE XERD"/>
    <property type="match status" value="1"/>
</dbReference>
<dbReference type="PROSITE" id="PS51900">
    <property type="entry name" value="CB"/>
    <property type="match status" value="1"/>
</dbReference>
<evidence type="ECO:0000256" key="6">
    <source>
        <dbReference type="ARBA" id="ARBA00022829"/>
    </source>
</evidence>
<feature type="active site" evidence="11">
    <location>
        <position position="243"/>
    </location>
</feature>
<dbReference type="InterPro" id="IPR044068">
    <property type="entry name" value="CB"/>
</dbReference>
<evidence type="ECO:0000256" key="2">
    <source>
        <dbReference type="ARBA" id="ARBA00010450"/>
    </source>
</evidence>
<evidence type="ECO:0000256" key="1">
    <source>
        <dbReference type="ARBA" id="ARBA00004496"/>
    </source>
</evidence>
<dbReference type="Gene3D" id="1.10.150.130">
    <property type="match status" value="1"/>
</dbReference>
<dbReference type="GO" id="GO:0003677">
    <property type="term" value="F:DNA binding"/>
    <property type="evidence" value="ECO:0007669"/>
    <property type="project" value="UniProtKB-UniRule"/>
</dbReference>
<dbReference type="GO" id="GO:0006313">
    <property type="term" value="P:DNA transposition"/>
    <property type="evidence" value="ECO:0007669"/>
    <property type="project" value="UniProtKB-UniRule"/>
</dbReference>
<organism evidence="14 15">
    <name type="scientific">Methylobacter tundripaludum</name>
    <dbReference type="NCBI Taxonomy" id="173365"/>
    <lineage>
        <taxon>Bacteria</taxon>
        <taxon>Pseudomonadati</taxon>
        <taxon>Pseudomonadota</taxon>
        <taxon>Gammaproteobacteria</taxon>
        <taxon>Methylococcales</taxon>
        <taxon>Methylococcaceae</taxon>
        <taxon>Methylobacter</taxon>
    </lineage>
</organism>
<dbReference type="GO" id="GO:0009037">
    <property type="term" value="F:tyrosine-based site-specific recombinase activity"/>
    <property type="evidence" value="ECO:0007669"/>
    <property type="project" value="UniProtKB-UniRule"/>
</dbReference>
<dbReference type="GO" id="GO:0005737">
    <property type="term" value="C:cytoplasm"/>
    <property type="evidence" value="ECO:0007669"/>
    <property type="project" value="UniProtKB-SubCell"/>
</dbReference>
<dbReference type="NCBIfam" id="NF040815">
    <property type="entry name" value="recomb_XerA_Arch"/>
    <property type="match status" value="1"/>
</dbReference>
<dbReference type="CDD" id="cd00798">
    <property type="entry name" value="INT_XerDC_C"/>
    <property type="match status" value="1"/>
</dbReference>
<evidence type="ECO:0000259" key="12">
    <source>
        <dbReference type="PROSITE" id="PS51898"/>
    </source>
</evidence>
<sequence>MNATALIDQFLDAVWVEQGLSENTLSAYGSDLRIFAKWLKDKPILEVDGGQLSEFLSSRYKEGIGNRSTARILSSLRRFYGYYIRENSIQVDPTALIESPHIGQPLPKSLSEQDVELLLDAPEVTNALGFRDRTMLEMLYATGLRVSELVNLKFEQISFRQGVVRIIGKGNKERLVPVGEEAMSWLESYMTQARKTILGQRQCDYLFVTNRAENMTRQAFWHIIKRNAKKAGINKALSPHTLRHAFATHLLNHGADLRVVQLLLGHSDLSTTQIYTHIARERLKELHSKFHPRG</sequence>
<proteinExistence type="inferred from homology"/>
<dbReference type="InterPro" id="IPR010998">
    <property type="entry name" value="Integrase_recombinase_N"/>
</dbReference>
<evidence type="ECO:0000256" key="4">
    <source>
        <dbReference type="ARBA" id="ARBA00022490"/>
    </source>
</evidence>
<dbReference type="Gene3D" id="1.10.443.10">
    <property type="entry name" value="Intergrase catalytic core"/>
    <property type="match status" value="1"/>
</dbReference>
<dbReference type="PANTHER" id="PTHR30349">
    <property type="entry name" value="PHAGE INTEGRASE-RELATED"/>
    <property type="match status" value="1"/>
</dbReference>
<keyword evidence="4 11" id="KW-0963">Cytoplasm</keyword>
<keyword evidence="9 11" id="KW-0233">DNA recombination</keyword>
<dbReference type="GO" id="GO:0007059">
    <property type="term" value="P:chromosome segregation"/>
    <property type="evidence" value="ECO:0007669"/>
    <property type="project" value="UniProtKB-UniRule"/>
</dbReference>
<dbReference type="Pfam" id="PF02899">
    <property type="entry name" value="Phage_int_SAM_1"/>
    <property type="match status" value="1"/>
</dbReference>
<keyword evidence="8 11" id="KW-0238">DNA-binding</keyword>
<evidence type="ECO:0000313" key="14">
    <source>
        <dbReference type="EMBL" id="PPK71844.1"/>
    </source>
</evidence>
<feature type="domain" description="Core-binding (CB)" evidence="13">
    <location>
        <begin position="1"/>
        <end position="84"/>
    </location>
</feature>
<dbReference type="RefSeq" id="WP_104423716.1">
    <property type="nucleotide sequence ID" value="NZ_PTIY01000006.1"/>
</dbReference>
<accession>A0A2S6H323</accession>
<dbReference type="NCBIfam" id="NF001399">
    <property type="entry name" value="PRK00283.1"/>
    <property type="match status" value="1"/>
</dbReference>
<dbReference type="OrthoDB" id="9801717at2"/>
<feature type="domain" description="Tyr recombinase" evidence="12">
    <location>
        <begin position="105"/>
        <end position="288"/>
    </location>
</feature>
<dbReference type="InterPro" id="IPR013762">
    <property type="entry name" value="Integrase-like_cat_sf"/>
</dbReference>
<keyword evidence="10 11" id="KW-0131">Cell cycle</keyword>
<dbReference type="InterPro" id="IPR011932">
    <property type="entry name" value="Recomb_XerD"/>
</dbReference>
<dbReference type="NCBIfam" id="TIGR02225">
    <property type="entry name" value="recomb_XerD"/>
    <property type="match status" value="1"/>
</dbReference>
<evidence type="ECO:0000256" key="11">
    <source>
        <dbReference type="HAMAP-Rule" id="MF_01807"/>
    </source>
</evidence>
<evidence type="ECO:0000259" key="13">
    <source>
        <dbReference type="PROSITE" id="PS51900"/>
    </source>
</evidence>
<gene>
    <name evidence="11" type="primary">xerD</name>
    <name evidence="14" type="ORF">B0F88_106197</name>
</gene>
<evidence type="ECO:0000313" key="15">
    <source>
        <dbReference type="Proteomes" id="UP000238071"/>
    </source>
</evidence>
<feature type="active site" description="O-(3'-phospho-DNA)-tyrosine intermediate" evidence="11">
    <location>
        <position position="275"/>
    </location>
</feature>